<feature type="compositionally biased region" description="Basic residues" evidence="1">
    <location>
        <begin position="244"/>
        <end position="261"/>
    </location>
</feature>
<feature type="domain" description="PB1" evidence="2">
    <location>
        <begin position="6"/>
        <end position="97"/>
    </location>
</feature>
<proteinExistence type="predicted"/>
<evidence type="ECO:0000256" key="1">
    <source>
        <dbReference type="SAM" id="MobiDB-lite"/>
    </source>
</evidence>
<evidence type="ECO:0000259" key="2">
    <source>
        <dbReference type="PROSITE" id="PS51745"/>
    </source>
</evidence>
<name>A0A1D1Y8Y6_9ARAE</name>
<dbReference type="PROSITE" id="PS51745">
    <property type="entry name" value="PB1"/>
    <property type="match status" value="1"/>
</dbReference>
<dbReference type="AlphaFoldDB" id="A0A1D1Y8Y6"/>
<gene>
    <name evidence="3" type="primary">NLP1_5</name>
    <name evidence="3" type="ORF">g.156050</name>
</gene>
<dbReference type="Pfam" id="PF00564">
    <property type="entry name" value="PB1"/>
    <property type="match status" value="1"/>
</dbReference>
<protein>
    <submittedName>
        <fullName evidence="3">Protein NLP1</fullName>
    </submittedName>
</protein>
<dbReference type="InterPro" id="IPR000270">
    <property type="entry name" value="PB1_dom"/>
</dbReference>
<reference evidence="3" key="1">
    <citation type="submission" date="2015-07" db="EMBL/GenBank/DDBJ databases">
        <title>Transcriptome Assembly of Anthurium amnicola.</title>
        <authorList>
            <person name="Suzuki J."/>
        </authorList>
    </citation>
    <scope>NUCLEOTIDE SEQUENCE</scope>
</reference>
<sequence>KDNITLLKFKLKMQTTIENIHVKIQCENEFRRFVLNEVNYQSLAGMIRTLLGLSQETTFKMSYLDDEGDWVLLTTDCELEYACTLSKSPLKISVKICTPAPVAHCCAKTVCSADEATPSVADVEKPWRMRGGRGRGGCRGGRMARGEGCAERFDAKIARLTERHAVLTAKLIEGDLSEERARALEWRLSHLQNKIDTWKVKKQQLSDASAVPKEDHHTAHDDVDVPVPAAEDAKAATEEPHPHCFGRGRGGRGCHRGQRGGWRKQMEGHEEHHGERHGRGCGPHIALACSTPEGKAAFERLQAAKEAVFTARQEKAGKEAIQPKLEALKEAKAEWREIKMALWKEKRGTCPRKEAK</sequence>
<dbReference type="Gene3D" id="3.10.20.90">
    <property type="entry name" value="Phosphatidylinositol 3-kinase Catalytic Subunit, Chain A, domain 1"/>
    <property type="match status" value="1"/>
</dbReference>
<dbReference type="SUPFAM" id="SSF54277">
    <property type="entry name" value="CAD &amp; PB1 domains"/>
    <property type="match status" value="1"/>
</dbReference>
<accession>A0A1D1Y8Y6</accession>
<evidence type="ECO:0000313" key="3">
    <source>
        <dbReference type="EMBL" id="JAT51109.1"/>
    </source>
</evidence>
<organism evidence="3">
    <name type="scientific">Anthurium amnicola</name>
    <dbReference type="NCBI Taxonomy" id="1678845"/>
    <lineage>
        <taxon>Eukaryota</taxon>
        <taxon>Viridiplantae</taxon>
        <taxon>Streptophyta</taxon>
        <taxon>Embryophyta</taxon>
        <taxon>Tracheophyta</taxon>
        <taxon>Spermatophyta</taxon>
        <taxon>Magnoliopsida</taxon>
        <taxon>Liliopsida</taxon>
        <taxon>Araceae</taxon>
        <taxon>Pothoideae</taxon>
        <taxon>Potheae</taxon>
        <taxon>Anthurium</taxon>
    </lineage>
</organism>
<dbReference type="InterPro" id="IPR053793">
    <property type="entry name" value="PB1-like"/>
</dbReference>
<dbReference type="CDD" id="cd05992">
    <property type="entry name" value="PB1"/>
    <property type="match status" value="1"/>
</dbReference>
<dbReference type="EMBL" id="GDJX01016827">
    <property type="protein sequence ID" value="JAT51109.1"/>
    <property type="molecule type" value="Transcribed_RNA"/>
</dbReference>
<feature type="non-terminal residue" evidence="3">
    <location>
        <position position="1"/>
    </location>
</feature>
<feature type="region of interest" description="Disordered" evidence="1">
    <location>
        <begin position="236"/>
        <end position="261"/>
    </location>
</feature>
<dbReference type="SMART" id="SM00666">
    <property type="entry name" value="PB1"/>
    <property type="match status" value="1"/>
</dbReference>